<accession>A0A077ZZY9</accession>
<sequence length="329" mass="36569">MEKTQTQLNGSLLSGIQRKATSLSKRSILVGTLATLACTSAIYMVLSGNVQQQESAKDTMMSLSTAKSFLSLDEVNKSWRLLSLPSSIKPENSIDNVQLSPNGNLYVTAYAGSNEDGSDSGSYVVYHYNLTSQIWGQVESSFSLQGVDFTNLPGSDEYNMLLYDSNNAIHQVSQRDFTKVERVSQLEITPSGTYHILREEGLSDSEESLDQLQNYLDTNNIAYVLYESEEVYQFELRDENALILNQDQKLQGFGDQCLNDVTVGKDGSLWGLACDDNSEFNSLSQVIQWVDKNEEWVALKGVQGSSIAALDSEKLIILQNDNKIWINFA</sequence>
<dbReference type="InterPro" id="IPR011041">
    <property type="entry name" value="Quinoprot_gluc/sorb_DH_b-prop"/>
</dbReference>
<keyword evidence="1" id="KW-1133">Transmembrane helix</keyword>
<organism evidence="2 3">
    <name type="scientific">Stylonychia lemnae</name>
    <name type="common">Ciliate</name>
    <dbReference type="NCBI Taxonomy" id="5949"/>
    <lineage>
        <taxon>Eukaryota</taxon>
        <taxon>Sar</taxon>
        <taxon>Alveolata</taxon>
        <taxon>Ciliophora</taxon>
        <taxon>Intramacronucleata</taxon>
        <taxon>Spirotrichea</taxon>
        <taxon>Stichotrichia</taxon>
        <taxon>Sporadotrichida</taxon>
        <taxon>Oxytrichidae</taxon>
        <taxon>Stylonychinae</taxon>
        <taxon>Stylonychia</taxon>
    </lineage>
</organism>
<dbReference type="SUPFAM" id="SSF50952">
    <property type="entry name" value="Soluble quinoprotein glucose dehydrogenase"/>
    <property type="match status" value="1"/>
</dbReference>
<proteinExistence type="predicted"/>
<reference evidence="2 3" key="1">
    <citation type="submission" date="2014-06" db="EMBL/GenBank/DDBJ databases">
        <authorList>
            <person name="Swart Estienne"/>
        </authorList>
    </citation>
    <scope>NUCLEOTIDE SEQUENCE [LARGE SCALE GENOMIC DNA]</scope>
    <source>
        <strain evidence="2 3">130c</strain>
    </source>
</reference>
<keyword evidence="1" id="KW-0812">Transmembrane</keyword>
<dbReference type="Proteomes" id="UP000039865">
    <property type="component" value="Unassembled WGS sequence"/>
</dbReference>
<keyword evidence="3" id="KW-1185">Reference proteome</keyword>
<gene>
    <name evidence="2" type="primary">Contig19047.g20195</name>
    <name evidence="2" type="ORF">STYLEM_4174</name>
</gene>
<keyword evidence="1" id="KW-0472">Membrane</keyword>
<name>A0A077ZZY9_STYLE</name>
<dbReference type="EMBL" id="CCKQ01004054">
    <property type="protein sequence ID" value="CDW75187.1"/>
    <property type="molecule type" value="Genomic_DNA"/>
</dbReference>
<feature type="transmembrane region" description="Helical" evidence="1">
    <location>
        <begin position="28"/>
        <end position="46"/>
    </location>
</feature>
<protein>
    <submittedName>
        <fullName evidence="2">Uncharacterized protein</fullName>
    </submittedName>
</protein>
<dbReference type="InParanoid" id="A0A077ZZY9"/>
<evidence type="ECO:0000313" key="3">
    <source>
        <dbReference type="Proteomes" id="UP000039865"/>
    </source>
</evidence>
<evidence type="ECO:0000313" key="2">
    <source>
        <dbReference type="EMBL" id="CDW75187.1"/>
    </source>
</evidence>
<evidence type="ECO:0000256" key="1">
    <source>
        <dbReference type="SAM" id="Phobius"/>
    </source>
</evidence>
<dbReference type="AlphaFoldDB" id="A0A077ZZY9"/>